<evidence type="ECO:0000256" key="5">
    <source>
        <dbReference type="ARBA" id="ARBA00022679"/>
    </source>
</evidence>
<dbReference type="Gene3D" id="1.10.510.10">
    <property type="entry name" value="Transferase(Phosphotransferase) domain 1"/>
    <property type="match status" value="1"/>
</dbReference>
<dbReference type="PANTHER" id="PTHR13954:SF6">
    <property type="entry name" value="NON-SPECIFIC SERINE_THREONINE PROTEIN KINASE"/>
    <property type="match status" value="1"/>
</dbReference>
<dbReference type="GO" id="GO:0004674">
    <property type="term" value="F:protein serine/threonine kinase activity"/>
    <property type="evidence" value="ECO:0007669"/>
    <property type="project" value="UniProtKB-KW"/>
</dbReference>
<dbReference type="InterPro" id="IPR038357">
    <property type="entry name" value="KEN_sf"/>
</dbReference>
<name>A0A5N5QB34_9AGAM</name>
<dbReference type="PROSITE" id="PS51392">
    <property type="entry name" value="KEN"/>
    <property type="match status" value="1"/>
</dbReference>
<dbReference type="GO" id="GO:1990604">
    <property type="term" value="C:IRE1-TRAF2-ASK1 complex"/>
    <property type="evidence" value="ECO:0007669"/>
    <property type="project" value="TreeGrafter"/>
</dbReference>
<dbReference type="InterPro" id="IPR011047">
    <property type="entry name" value="Quinoprotein_ADH-like_sf"/>
</dbReference>
<dbReference type="InterPro" id="IPR008271">
    <property type="entry name" value="Ser/Thr_kinase_AS"/>
</dbReference>
<dbReference type="InterPro" id="IPR015943">
    <property type="entry name" value="WD40/YVTN_repeat-like_dom_sf"/>
</dbReference>
<accession>A0A5N5QB34</accession>
<dbReference type="GO" id="GO:0070059">
    <property type="term" value="P:intrinsic apoptotic signaling pathway in response to endoplasmic reticulum stress"/>
    <property type="evidence" value="ECO:0007669"/>
    <property type="project" value="TreeGrafter"/>
</dbReference>
<dbReference type="InterPro" id="IPR010513">
    <property type="entry name" value="KEN_dom"/>
</dbReference>
<keyword evidence="13" id="KW-0460">Magnesium</keyword>
<feature type="region of interest" description="Disordered" evidence="19">
    <location>
        <begin position="620"/>
        <end position="826"/>
    </location>
</feature>
<dbReference type="EC" id="2.7.11.1" evidence="3"/>
<evidence type="ECO:0000259" key="21">
    <source>
        <dbReference type="PROSITE" id="PS50011"/>
    </source>
</evidence>
<evidence type="ECO:0000313" key="24">
    <source>
        <dbReference type="Proteomes" id="UP000383932"/>
    </source>
</evidence>
<dbReference type="InterPro" id="IPR000719">
    <property type="entry name" value="Prot_kinase_dom"/>
</dbReference>
<keyword evidence="14" id="KW-1133">Transmembrane helix</keyword>
<dbReference type="FunFam" id="1.20.1440.180:FF:000002">
    <property type="entry name" value="Serine/threonine-protein kinase/endoribonuclease IRE1"/>
    <property type="match status" value="1"/>
</dbReference>
<comment type="cofactor">
    <cofactor evidence="1">
        <name>Mg(2+)</name>
        <dbReference type="ChEBI" id="CHEBI:18420"/>
    </cofactor>
</comment>
<dbReference type="Gene3D" id="1.20.1440.180">
    <property type="entry name" value="KEN domain"/>
    <property type="match status" value="1"/>
</dbReference>
<evidence type="ECO:0000256" key="4">
    <source>
        <dbReference type="ARBA" id="ARBA00022527"/>
    </source>
</evidence>
<evidence type="ECO:0000256" key="20">
    <source>
        <dbReference type="SAM" id="SignalP"/>
    </source>
</evidence>
<dbReference type="FunFam" id="1.10.510.10:FF:000572">
    <property type="entry name" value="Serine/threonine-protein kinase/endoribonuclease IRE1"/>
    <property type="match status" value="1"/>
</dbReference>
<keyword evidence="4" id="KW-0723">Serine/threonine-protein kinase</keyword>
<keyword evidence="16" id="KW-0325">Glycoprotein</keyword>
<dbReference type="GO" id="GO:0036498">
    <property type="term" value="P:IRE1-mediated unfolded protein response"/>
    <property type="evidence" value="ECO:0007669"/>
    <property type="project" value="TreeGrafter"/>
</dbReference>
<dbReference type="Gene3D" id="2.130.10.10">
    <property type="entry name" value="YVTN repeat-like/Quinoprotein amine dehydrogenase"/>
    <property type="match status" value="1"/>
</dbReference>
<dbReference type="EMBL" id="SSOP01000383">
    <property type="protein sequence ID" value="KAB5588723.1"/>
    <property type="molecule type" value="Genomic_DNA"/>
</dbReference>
<dbReference type="SMART" id="SM00564">
    <property type="entry name" value="PQQ"/>
    <property type="match status" value="2"/>
</dbReference>
<reference evidence="23 24" key="1">
    <citation type="journal article" date="2019" name="Fungal Biol. Biotechnol.">
        <title>Draft genome sequence of fastidious pathogen Ceratobasidium theobromae, which causes vascular-streak dieback in Theobroma cacao.</title>
        <authorList>
            <person name="Ali S.S."/>
            <person name="Asman A."/>
            <person name="Shao J."/>
            <person name="Firmansyah A.P."/>
            <person name="Susilo A.W."/>
            <person name="Rosmana A."/>
            <person name="McMahon P."/>
            <person name="Junaid M."/>
            <person name="Guest D."/>
            <person name="Kheng T.Y."/>
            <person name="Meinhardt L.W."/>
            <person name="Bailey B.A."/>
        </authorList>
    </citation>
    <scope>NUCLEOTIDE SEQUENCE [LARGE SCALE GENOMIC DNA]</scope>
    <source>
        <strain evidence="23 24">CT2</strain>
    </source>
</reference>
<evidence type="ECO:0000256" key="10">
    <source>
        <dbReference type="ARBA" id="ARBA00022777"/>
    </source>
</evidence>
<dbReference type="Gene3D" id="3.30.200.20">
    <property type="entry name" value="Phosphorylase Kinase, domain 1"/>
    <property type="match status" value="1"/>
</dbReference>
<dbReference type="SMART" id="SM00220">
    <property type="entry name" value="S_TKc"/>
    <property type="match status" value="1"/>
</dbReference>
<protein>
    <recommendedName>
        <fullName evidence="3">non-specific serine/threonine protein kinase</fullName>
        <ecNumber evidence="3">2.7.11.1</ecNumber>
    </recommendedName>
</protein>
<feature type="compositionally biased region" description="Basic residues" evidence="19">
    <location>
        <begin position="787"/>
        <end position="801"/>
    </location>
</feature>
<evidence type="ECO:0000256" key="16">
    <source>
        <dbReference type="ARBA" id="ARBA00023180"/>
    </source>
</evidence>
<dbReference type="InterPro" id="IPR011009">
    <property type="entry name" value="Kinase-like_dom_sf"/>
</dbReference>
<keyword evidence="15" id="KW-0472">Membrane</keyword>
<keyword evidence="10 23" id="KW-0418">Kinase</keyword>
<evidence type="ECO:0000256" key="6">
    <source>
        <dbReference type="ARBA" id="ARBA00022692"/>
    </source>
</evidence>
<evidence type="ECO:0000259" key="22">
    <source>
        <dbReference type="PROSITE" id="PS51392"/>
    </source>
</evidence>
<feature type="domain" description="Protein kinase" evidence="21">
    <location>
        <begin position="835"/>
        <end position="1125"/>
    </location>
</feature>
<organism evidence="23 24">
    <name type="scientific">Ceratobasidium theobromae</name>
    <dbReference type="NCBI Taxonomy" id="1582974"/>
    <lineage>
        <taxon>Eukaryota</taxon>
        <taxon>Fungi</taxon>
        <taxon>Dikarya</taxon>
        <taxon>Basidiomycota</taxon>
        <taxon>Agaricomycotina</taxon>
        <taxon>Agaricomycetes</taxon>
        <taxon>Cantharellales</taxon>
        <taxon>Ceratobasidiaceae</taxon>
        <taxon>Ceratobasidium</taxon>
    </lineage>
</organism>
<evidence type="ECO:0000256" key="18">
    <source>
        <dbReference type="ARBA" id="ARBA00048977"/>
    </source>
</evidence>
<dbReference type="PROSITE" id="PS00108">
    <property type="entry name" value="PROTEIN_KINASE_ST"/>
    <property type="match status" value="1"/>
</dbReference>
<evidence type="ECO:0000256" key="15">
    <source>
        <dbReference type="ARBA" id="ARBA00023136"/>
    </source>
</evidence>
<dbReference type="GO" id="GO:0016787">
    <property type="term" value="F:hydrolase activity"/>
    <property type="evidence" value="ECO:0007669"/>
    <property type="project" value="UniProtKB-KW"/>
</dbReference>
<dbReference type="PROSITE" id="PS50011">
    <property type="entry name" value="PROTEIN_KINASE_DOM"/>
    <property type="match status" value="1"/>
</dbReference>
<dbReference type="GO" id="GO:0004521">
    <property type="term" value="F:RNA endonuclease activity"/>
    <property type="evidence" value="ECO:0007669"/>
    <property type="project" value="InterPro"/>
</dbReference>
<evidence type="ECO:0000256" key="17">
    <source>
        <dbReference type="ARBA" id="ARBA00048659"/>
    </source>
</evidence>
<dbReference type="Pfam" id="PF06479">
    <property type="entry name" value="Ribonuc_2-5A"/>
    <property type="match status" value="1"/>
</dbReference>
<keyword evidence="9" id="KW-0547">Nucleotide-binding</keyword>
<dbReference type="SUPFAM" id="SSF50998">
    <property type="entry name" value="Quinoprotein alcohol dehydrogenase-like"/>
    <property type="match status" value="1"/>
</dbReference>
<dbReference type="CDD" id="cd10422">
    <property type="entry name" value="RNase_Ire1"/>
    <property type="match status" value="1"/>
</dbReference>
<dbReference type="PANTHER" id="PTHR13954">
    <property type="entry name" value="IRE1-RELATED"/>
    <property type="match status" value="1"/>
</dbReference>
<evidence type="ECO:0000313" key="23">
    <source>
        <dbReference type="EMBL" id="KAB5588723.1"/>
    </source>
</evidence>
<evidence type="ECO:0000256" key="2">
    <source>
        <dbReference type="ARBA" id="ARBA00004479"/>
    </source>
</evidence>
<comment type="subcellular location">
    <subcellularLocation>
        <location evidence="2">Membrane</location>
        <topology evidence="2">Single-pass type I membrane protein</topology>
    </subcellularLocation>
</comment>
<dbReference type="SMART" id="SM00580">
    <property type="entry name" value="PUG"/>
    <property type="match status" value="1"/>
</dbReference>
<dbReference type="FunFam" id="3.30.200.20:FF:000077">
    <property type="entry name" value="Putative Serine/threonine-protein kinase/endoribonuclease IRE1"/>
    <property type="match status" value="1"/>
</dbReference>
<dbReference type="GO" id="GO:0046872">
    <property type="term" value="F:metal ion binding"/>
    <property type="evidence" value="ECO:0007669"/>
    <property type="project" value="UniProtKB-KW"/>
</dbReference>
<gene>
    <name evidence="23" type="ORF">CTheo_7835</name>
</gene>
<evidence type="ECO:0000256" key="12">
    <source>
        <dbReference type="ARBA" id="ARBA00022840"/>
    </source>
</evidence>
<dbReference type="InterPro" id="IPR045133">
    <property type="entry name" value="IRE1/2-like"/>
</dbReference>
<comment type="caution">
    <text evidence="23">The sequence shown here is derived from an EMBL/GenBank/DDBJ whole genome shotgun (WGS) entry which is preliminary data.</text>
</comment>
<dbReference type="InterPro" id="IPR018391">
    <property type="entry name" value="PQQ_b-propeller_rpt"/>
</dbReference>
<dbReference type="OrthoDB" id="63989at2759"/>
<keyword evidence="6" id="KW-0812">Transmembrane</keyword>
<feature type="region of interest" description="Disordered" evidence="19">
    <location>
        <begin position="471"/>
        <end position="546"/>
    </location>
</feature>
<comment type="catalytic activity">
    <reaction evidence="18">
        <text>L-seryl-[protein] + ATP = O-phospho-L-seryl-[protein] + ADP + H(+)</text>
        <dbReference type="Rhea" id="RHEA:17989"/>
        <dbReference type="Rhea" id="RHEA-COMP:9863"/>
        <dbReference type="Rhea" id="RHEA-COMP:11604"/>
        <dbReference type="ChEBI" id="CHEBI:15378"/>
        <dbReference type="ChEBI" id="CHEBI:29999"/>
        <dbReference type="ChEBI" id="CHEBI:30616"/>
        <dbReference type="ChEBI" id="CHEBI:83421"/>
        <dbReference type="ChEBI" id="CHEBI:456216"/>
        <dbReference type="EC" id="2.7.11.1"/>
    </reaction>
    <physiologicalReaction direction="left-to-right" evidence="18">
        <dbReference type="Rhea" id="RHEA:17990"/>
    </physiologicalReaction>
</comment>
<evidence type="ECO:0000256" key="3">
    <source>
        <dbReference type="ARBA" id="ARBA00012513"/>
    </source>
</evidence>
<feature type="chain" id="PRO_5024401490" description="non-specific serine/threonine protein kinase" evidence="20">
    <location>
        <begin position="20"/>
        <end position="1262"/>
    </location>
</feature>
<dbReference type="GO" id="GO:0051082">
    <property type="term" value="F:unfolded protein binding"/>
    <property type="evidence" value="ECO:0007669"/>
    <property type="project" value="TreeGrafter"/>
</dbReference>
<dbReference type="SUPFAM" id="SSF56112">
    <property type="entry name" value="Protein kinase-like (PK-like)"/>
    <property type="match status" value="1"/>
</dbReference>
<keyword evidence="24" id="KW-1185">Reference proteome</keyword>
<feature type="compositionally biased region" description="Acidic residues" evidence="19">
    <location>
        <begin position="770"/>
        <end position="781"/>
    </location>
</feature>
<keyword evidence="7" id="KW-0479">Metal-binding</keyword>
<keyword evidence="11" id="KW-0378">Hydrolase</keyword>
<evidence type="ECO:0000256" key="7">
    <source>
        <dbReference type="ARBA" id="ARBA00022723"/>
    </source>
</evidence>
<keyword evidence="5" id="KW-0808">Transferase</keyword>
<evidence type="ECO:0000256" key="8">
    <source>
        <dbReference type="ARBA" id="ARBA00022729"/>
    </source>
</evidence>
<dbReference type="GO" id="GO:0006397">
    <property type="term" value="P:mRNA processing"/>
    <property type="evidence" value="ECO:0007669"/>
    <property type="project" value="InterPro"/>
</dbReference>
<feature type="domain" description="KEN" evidence="22">
    <location>
        <begin position="1128"/>
        <end position="1260"/>
    </location>
</feature>
<feature type="compositionally biased region" description="Basic residues" evidence="19">
    <location>
        <begin position="737"/>
        <end position="750"/>
    </location>
</feature>
<dbReference type="AlphaFoldDB" id="A0A5N5QB34"/>
<evidence type="ECO:0000256" key="1">
    <source>
        <dbReference type="ARBA" id="ARBA00001946"/>
    </source>
</evidence>
<dbReference type="Proteomes" id="UP000383932">
    <property type="component" value="Unassembled WGS sequence"/>
</dbReference>
<keyword evidence="12" id="KW-0067">ATP-binding</keyword>
<evidence type="ECO:0000256" key="13">
    <source>
        <dbReference type="ARBA" id="ARBA00022842"/>
    </source>
</evidence>
<feature type="signal peptide" evidence="20">
    <location>
        <begin position="1"/>
        <end position="19"/>
    </location>
</feature>
<evidence type="ECO:0000256" key="11">
    <source>
        <dbReference type="ARBA" id="ARBA00022801"/>
    </source>
</evidence>
<evidence type="ECO:0000256" key="19">
    <source>
        <dbReference type="SAM" id="MobiDB-lite"/>
    </source>
</evidence>
<evidence type="ECO:0000256" key="9">
    <source>
        <dbReference type="ARBA" id="ARBA00022741"/>
    </source>
</evidence>
<dbReference type="GO" id="GO:0005524">
    <property type="term" value="F:ATP binding"/>
    <property type="evidence" value="ECO:0007669"/>
    <property type="project" value="UniProtKB-KW"/>
</dbReference>
<proteinExistence type="predicted"/>
<evidence type="ECO:0000256" key="14">
    <source>
        <dbReference type="ARBA" id="ARBA00022989"/>
    </source>
</evidence>
<keyword evidence="8 20" id="KW-0732">Signal</keyword>
<feature type="compositionally biased region" description="Low complexity" evidence="19">
    <location>
        <begin position="675"/>
        <end position="684"/>
    </location>
</feature>
<sequence length="1262" mass="138555">MLPALIQLCVLAIIICAAAEPFRRSTHASLQRFSKDLATAKRLPSNSLWRRGERPPMVPHSVPGPNTAGQDIRLLDIVLAASIDGHFHALNRTTGELIWSMADDLAYLQSPRDPNVDSAPPIAAQSPLYNLVRSNHRSLVDSDDSDDDGAETYVVEPQTGELFVMEPLAPDDTPVERLGYTIPQLVELSPFKPPGDDDRVFIGKRTTSLISIDLLTGRILGVYGERCAWDDNLSTEEVPVDVNAILDDLDGTQELPKKQKPVEVVIGRTDYHVSVHVKGRGIVQNLEFTKYGPNNVHRAIQAAWTRSPDGTYFQPSPEGRLYSFANGGLLRFEHTYPLVVAIFDAVYLPTKRDPILLLQPTPKLSDLSSASSSADMDVPEVTYVGRIDDSLFALSHTNYPLVIFSRVGKKQLPRIDDGGKTPTSHSGSNHHASIEKCYDLDCLTGTRWSQSASHSGLGRLLEEAHIPAIEGSAGVEDPPPDIEFPPHNIPQSQPERPRTRAQPQTLDPPRPTRTTNSTSHARPHVGSGSESRSEAETPNATPSHRTAMRALSSEWIAAWASMGGVLLSTIMFGLGLGVRRGKLNVGAGLLKAFGSSIDTSKTTNSKPDSDTLVKEVPAPVDAEIDDDTPPPVPPKPYSISRITQNPYMLTPDSRPAVPPKDSATPKKRIRPRARAGLPASASVPLLPPGNAAGKSGEEDMAEDAAVEEAVEEAEADKAEENQEETEQEGPAGENTPGKKRGRRRRGKGRGKGASVDIAEEGEDADKVEPENPEETEQEGPAEENATGKKRIRRGRRGKGRGKGASEDNAAGVLSEGSESFVKVEKTPPVPKPSLFVSEEVLGYGSHGTVVYKGRFQGRSVAVKRLLHDFVTLASREVALLQESDDHPNVIRYYYEEHRENFLYIALELCPCSLSDVIERPQIFPDIVGSFDAKRALSQVTAGLKHLHALKIVHRDIKPQNILVSARGAMLISDFGLCRKLEVDQTSFMPTVYGGAAAGTAGWRAPEILRGDVNVDMAALDVSNGGTGSNSNSSANGGGTSGTRLTRSVDVFALGCLFFYVLSGGDHPYGDRFERDVNILRNEKRLGWLERLGEEGMEAMNLIGKMLSPDPKKRPDTTSCLMHPFFWNPGRRLAFLQDASDRFEIMERDPREPGLVALETSALDIVGTDWQRRLDKMFIDNLGKFRKYDVTSVQDLLRALRNKKNHYQDLPDNVKRHLGPLPEGFLSYFTRRFPKLFLHVYCVVSDSQLRLEPMFRSYFALEE</sequence>
<comment type="catalytic activity">
    <reaction evidence="17">
        <text>L-threonyl-[protein] + ATP = O-phospho-L-threonyl-[protein] + ADP + H(+)</text>
        <dbReference type="Rhea" id="RHEA:46608"/>
        <dbReference type="Rhea" id="RHEA-COMP:11060"/>
        <dbReference type="Rhea" id="RHEA-COMP:11605"/>
        <dbReference type="ChEBI" id="CHEBI:15378"/>
        <dbReference type="ChEBI" id="CHEBI:30013"/>
        <dbReference type="ChEBI" id="CHEBI:30616"/>
        <dbReference type="ChEBI" id="CHEBI:61977"/>
        <dbReference type="ChEBI" id="CHEBI:456216"/>
        <dbReference type="EC" id="2.7.11.1"/>
    </reaction>
    <physiologicalReaction direction="left-to-right" evidence="17">
        <dbReference type="Rhea" id="RHEA:46609"/>
    </physiologicalReaction>
</comment>
<feature type="compositionally biased region" description="Acidic residues" evidence="19">
    <location>
        <begin position="698"/>
        <end position="714"/>
    </location>
</feature>
<dbReference type="Pfam" id="PF00069">
    <property type="entry name" value="Pkinase"/>
    <property type="match status" value="1"/>
</dbReference>